<dbReference type="EMBL" id="CM056742">
    <property type="protein sequence ID" value="KAJ8675852.1"/>
    <property type="molecule type" value="Genomic_DNA"/>
</dbReference>
<sequence length="133" mass="14404">MDNAVSIISFPNQVEVKVPQSNILQGAADHVTSNDEFEPKVPGTVDPQIKILVDQLCSGYEGMSDSSAECKYLPQCTSKRIDKGFPKEPEVSNSLLEASVNYDPMQDSSLTEFEAQTAGTIRTNKFSTGASVI</sequence>
<protein>
    <submittedName>
        <fullName evidence="1">Uncharacterized protein</fullName>
    </submittedName>
</protein>
<gene>
    <name evidence="1" type="ORF">QAD02_011638</name>
</gene>
<accession>A0ACC2P070</accession>
<evidence type="ECO:0000313" key="2">
    <source>
        <dbReference type="Proteomes" id="UP001239111"/>
    </source>
</evidence>
<evidence type="ECO:0000313" key="1">
    <source>
        <dbReference type="EMBL" id="KAJ8675852.1"/>
    </source>
</evidence>
<comment type="caution">
    <text evidence="1">The sequence shown here is derived from an EMBL/GenBank/DDBJ whole genome shotgun (WGS) entry which is preliminary data.</text>
</comment>
<dbReference type="Proteomes" id="UP001239111">
    <property type="component" value="Chromosome 2"/>
</dbReference>
<name>A0ACC2P070_9HYME</name>
<organism evidence="1 2">
    <name type="scientific">Eretmocerus hayati</name>
    <dbReference type="NCBI Taxonomy" id="131215"/>
    <lineage>
        <taxon>Eukaryota</taxon>
        <taxon>Metazoa</taxon>
        <taxon>Ecdysozoa</taxon>
        <taxon>Arthropoda</taxon>
        <taxon>Hexapoda</taxon>
        <taxon>Insecta</taxon>
        <taxon>Pterygota</taxon>
        <taxon>Neoptera</taxon>
        <taxon>Endopterygota</taxon>
        <taxon>Hymenoptera</taxon>
        <taxon>Apocrita</taxon>
        <taxon>Proctotrupomorpha</taxon>
        <taxon>Chalcidoidea</taxon>
        <taxon>Aphelinidae</taxon>
        <taxon>Aphelininae</taxon>
        <taxon>Eretmocerus</taxon>
    </lineage>
</organism>
<proteinExistence type="predicted"/>
<reference evidence="1" key="1">
    <citation type="submission" date="2023-04" db="EMBL/GenBank/DDBJ databases">
        <title>A chromosome-level genome assembly of the parasitoid wasp Eretmocerus hayati.</title>
        <authorList>
            <person name="Zhong Y."/>
            <person name="Liu S."/>
            <person name="Liu Y."/>
        </authorList>
    </citation>
    <scope>NUCLEOTIDE SEQUENCE</scope>
    <source>
        <strain evidence="1">ZJU_SS_LIU_2023</strain>
    </source>
</reference>
<keyword evidence="2" id="KW-1185">Reference proteome</keyword>